<evidence type="ECO:0000256" key="6">
    <source>
        <dbReference type="ARBA" id="ARBA00023136"/>
    </source>
</evidence>
<dbReference type="PANTHER" id="PTHR30026">
    <property type="entry name" value="OUTER MEMBRANE PROTEIN TOLC"/>
    <property type="match status" value="1"/>
</dbReference>
<keyword evidence="3" id="KW-0813">Transport</keyword>
<keyword evidence="8" id="KW-0732">Signal</keyword>
<dbReference type="OrthoDB" id="940457at2"/>
<dbReference type="Pfam" id="PF02321">
    <property type="entry name" value="OEP"/>
    <property type="match status" value="1"/>
</dbReference>
<dbReference type="InterPro" id="IPR051906">
    <property type="entry name" value="TolC-like"/>
</dbReference>
<sequence>MKTMISICRKMSLLLIASVYVPLAFAQRPINLQEAVLLAQRQSLSYKIALNSHQSSQWNYRSYQISRKPALYLEGTVPNYSRSINKITLSNGEDSFVSQNQAYSSVYLSLQQNITATGGILSLGYRLNRIDVFGTNSSVSYSSVPVSLAYTQSTIGYNEYRWLKKTEPLRFELADRKFVADMEDIGLSTIDKFFTVLLAQTQKELTANNLSSSDTLLQIAKERFKLGTVGQSELLQLRLNVLEAQKALTQDSVDLFLARQELARYLNLDPEARWMITLPEEASFFVVAYPEALERAKTNSQEVLKFRLNRLEAEQHVAEVTAANKIQFRVSANFGLSNTAPNLPKLFDKMENQQNLSIGFSMPILDWGNASTKRRRAEADLSMVEHQIEQEQVALEQEIALQVSRWSLLPQQMSVARESREISEENYALEQQRFLRGTITLNDLNIARGNRERAVTAYYEALKIYWQLYFTLRKLTLYDFEKKGELKYVIRPPLQ</sequence>
<evidence type="ECO:0000256" key="3">
    <source>
        <dbReference type="ARBA" id="ARBA00022448"/>
    </source>
</evidence>
<evidence type="ECO:0000313" key="9">
    <source>
        <dbReference type="EMBL" id="PSL24440.1"/>
    </source>
</evidence>
<dbReference type="GO" id="GO:0015288">
    <property type="term" value="F:porin activity"/>
    <property type="evidence" value="ECO:0007669"/>
    <property type="project" value="TreeGrafter"/>
</dbReference>
<evidence type="ECO:0000256" key="2">
    <source>
        <dbReference type="ARBA" id="ARBA00007613"/>
    </source>
</evidence>
<dbReference type="EMBL" id="PYGK01000015">
    <property type="protein sequence ID" value="PSL24440.1"/>
    <property type="molecule type" value="Genomic_DNA"/>
</dbReference>
<gene>
    <name evidence="9" type="ORF">CLV42_11527</name>
</gene>
<dbReference type="AlphaFoldDB" id="A0A2P8FRT5"/>
<keyword evidence="10" id="KW-1185">Reference proteome</keyword>
<keyword evidence="6" id="KW-0472">Membrane</keyword>
<accession>A0A2P8FRT5</accession>
<comment type="caution">
    <text evidence="9">The sequence shown here is derived from an EMBL/GenBank/DDBJ whole genome shotgun (WGS) entry which is preliminary data.</text>
</comment>
<keyword evidence="4" id="KW-1134">Transmembrane beta strand</keyword>
<name>A0A2P8FRT5_9BACT</name>
<feature type="chain" id="PRO_5015129449" evidence="8">
    <location>
        <begin position="27"/>
        <end position="495"/>
    </location>
</feature>
<keyword evidence="5" id="KW-0812">Transmembrane</keyword>
<dbReference type="Gene3D" id="1.20.1600.10">
    <property type="entry name" value="Outer membrane efflux proteins (OEP)"/>
    <property type="match status" value="1"/>
</dbReference>
<reference evidence="9 10" key="1">
    <citation type="submission" date="2018-03" db="EMBL/GenBank/DDBJ databases">
        <title>Genomic Encyclopedia of Archaeal and Bacterial Type Strains, Phase II (KMG-II): from individual species to whole genera.</title>
        <authorList>
            <person name="Goeker M."/>
        </authorList>
    </citation>
    <scope>NUCLEOTIDE SEQUENCE [LARGE SCALE GENOMIC DNA]</scope>
    <source>
        <strain evidence="9 10">DSM 18107</strain>
    </source>
</reference>
<evidence type="ECO:0000256" key="7">
    <source>
        <dbReference type="ARBA" id="ARBA00023237"/>
    </source>
</evidence>
<dbReference type="GO" id="GO:0015562">
    <property type="term" value="F:efflux transmembrane transporter activity"/>
    <property type="evidence" value="ECO:0007669"/>
    <property type="project" value="InterPro"/>
</dbReference>
<keyword evidence="7" id="KW-0998">Cell outer membrane</keyword>
<dbReference type="SUPFAM" id="SSF56954">
    <property type="entry name" value="Outer membrane efflux proteins (OEP)"/>
    <property type="match status" value="1"/>
</dbReference>
<evidence type="ECO:0000256" key="4">
    <source>
        <dbReference type="ARBA" id="ARBA00022452"/>
    </source>
</evidence>
<organism evidence="9 10">
    <name type="scientific">Chitinophaga ginsengisoli</name>
    <dbReference type="NCBI Taxonomy" id="363837"/>
    <lineage>
        <taxon>Bacteria</taxon>
        <taxon>Pseudomonadati</taxon>
        <taxon>Bacteroidota</taxon>
        <taxon>Chitinophagia</taxon>
        <taxon>Chitinophagales</taxon>
        <taxon>Chitinophagaceae</taxon>
        <taxon>Chitinophaga</taxon>
    </lineage>
</organism>
<dbReference type="GO" id="GO:1990281">
    <property type="term" value="C:efflux pump complex"/>
    <property type="evidence" value="ECO:0007669"/>
    <property type="project" value="TreeGrafter"/>
</dbReference>
<evidence type="ECO:0000313" key="10">
    <source>
        <dbReference type="Proteomes" id="UP000240978"/>
    </source>
</evidence>
<dbReference type="GO" id="GO:0009279">
    <property type="term" value="C:cell outer membrane"/>
    <property type="evidence" value="ECO:0007669"/>
    <property type="project" value="UniProtKB-SubCell"/>
</dbReference>
<dbReference type="Proteomes" id="UP000240978">
    <property type="component" value="Unassembled WGS sequence"/>
</dbReference>
<feature type="signal peptide" evidence="8">
    <location>
        <begin position="1"/>
        <end position="26"/>
    </location>
</feature>
<dbReference type="PANTHER" id="PTHR30026:SF20">
    <property type="entry name" value="OUTER MEMBRANE PROTEIN TOLC"/>
    <property type="match status" value="1"/>
</dbReference>
<evidence type="ECO:0000256" key="5">
    <source>
        <dbReference type="ARBA" id="ARBA00022692"/>
    </source>
</evidence>
<evidence type="ECO:0000256" key="8">
    <source>
        <dbReference type="SAM" id="SignalP"/>
    </source>
</evidence>
<evidence type="ECO:0000256" key="1">
    <source>
        <dbReference type="ARBA" id="ARBA00004442"/>
    </source>
</evidence>
<protein>
    <submittedName>
        <fullName evidence="9">Outer membrane efflux protein</fullName>
    </submittedName>
</protein>
<proteinExistence type="inferred from homology"/>
<dbReference type="InterPro" id="IPR003423">
    <property type="entry name" value="OMP_efflux"/>
</dbReference>
<comment type="subcellular location">
    <subcellularLocation>
        <location evidence="1">Cell outer membrane</location>
    </subcellularLocation>
</comment>
<comment type="similarity">
    <text evidence="2">Belongs to the outer membrane factor (OMF) (TC 1.B.17) family.</text>
</comment>